<gene>
    <name evidence="2" type="ORF">AMD02_09325</name>
</gene>
<name>A0A0M0KJI6_ALKHA</name>
<protein>
    <recommendedName>
        <fullName evidence="3">DUF4309 domain-containing protein</fullName>
    </recommendedName>
</protein>
<feature type="signal peptide" evidence="1">
    <location>
        <begin position="1"/>
        <end position="29"/>
    </location>
</feature>
<evidence type="ECO:0000313" key="2">
    <source>
        <dbReference type="EMBL" id="KOO39036.1"/>
    </source>
</evidence>
<dbReference type="EMBL" id="LILD01000001">
    <property type="protein sequence ID" value="KOO39036.1"/>
    <property type="molecule type" value="Genomic_DNA"/>
</dbReference>
<evidence type="ECO:0000256" key="1">
    <source>
        <dbReference type="SAM" id="SignalP"/>
    </source>
</evidence>
<comment type="caution">
    <text evidence="2">The sequence shown here is derived from an EMBL/GenBank/DDBJ whole genome shotgun (WGS) entry which is preliminary data.</text>
</comment>
<feature type="chain" id="PRO_5044367157" description="DUF4309 domain-containing protein" evidence="1">
    <location>
        <begin position="30"/>
        <end position="184"/>
    </location>
</feature>
<sequence>MKLKQASRVIKSFVIFTFALLMASGSAFASDASKSEEANVDQLIQQIMGLASESQQTISSVPFAVGDSLKKVEKSWGPADDLSTVAANYWSRHIRFLYDGSMGRKPITAIDDFDPKLQTIHLSDVKRLVGEPVSEVEQEGMYYVTYTDYENYKIVFNFESAWMNPDPILHMYTVEKINTKGKRK</sequence>
<dbReference type="RefSeq" id="WP_010898249.1">
    <property type="nucleotide sequence ID" value="NZ_JARMVW010000118.1"/>
</dbReference>
<dbReference type="AlphaFoldDB" id="A0A0M0KJI6"/>
<organism evidence="2">
    <name type="scientific">Halalkalibacterium halodurans</name>
    <name type="common">Bacillus halodurans</name>
    <dbReference type="NCBI Taxonomy" id="86665"/>
    <lineage>
        <taxon>Bacteria</taxon>
        <taxon>Bacillati</taxon>
        <taxon>Bacillota</taxon>
        <taxon>Bacilli</taxon>
        <taxon>Bacillales</taxon>
        <taxon>Bacillaceae</taxon>
        <taxon>Halalkalibacterium (ex Joshi et al. 2022)</taxon>
    </lineage>
</organism>
<keyword evidence="1" id="KW-0732">Signal</keyword>
<reference evidence="2" key="1">
    <citation type="submission" date="2015-08" db="EMBL/GenBank/DDBJ databases">
        <title>Complete DNA Sequence of Pseudomonas syringae pv. actinidiae, the Causal Agent of Kiwifruit Canker Disease.</title>
        <authorList>
            <person name="Rikkerink E.H.A."/>
            <person name="Fineran P.C."/>
        </authorList>
    </citation>
    <scope>NUCLEOTIDE SEQUENCE</scope>
    <source>
        <strain evidence="2">DSM 13666</strain>
    </source>
</reference>
<dbReference type="Pfam" id="PF14172">
    <property type="entry name" value="DUF4309"/>
    <property type="match status" value="1"/>
</dbReference>
<evidence type="ECO:0008006" key="3">
    <source>
        <dbReference type="Google" id="ProtNLM"/>
    </source>
</evidence>
<accession>A0A0M0KJI6</accession>
<proteinExistence type="predicted"/>
<dbReference type="PATRIC" id="fig|136160.3.peg.2223"/>
<dbReference type="InterPro" id="IPR025453">
    <property type="entry name" value="DUF4309"/>
</dbReference>